<proteinExistence type="predicted"/>
<organism evidence="3 4">
    <name type="scientific">Emiliania huxleyi (strain CCMP1516)</name>
    <dbReference type="NCBI Taxonomy" id="280463"/>
    <lineage>
        <taxon>Eukaryota</taxon>
        <taxon>Haptista</taxon>
        <taxon>Haptophyta</taxon>
        <taxon>Prymnesiophyceae</taxon>
        <taxon>Isochrysidales</taxon>
        <taxon>Noelaerhabdaceae</taxon>
        <taxon>Emiliania</taxon>
    </lineage>
</organism>
<evidence type="ECO:0000313" key="3">
    <source>
        <dbReference type="EnsemblProtists" id="EOD09124"/>
    </source>
</evidence>
<dbReference type="EnsemblProtists" id="EOD09124">
    <property type="protein sequence ID" value="EOD09124"/>
    <property type="gene ID" value="EMIHUDRAFT_459926"/>
</dbReference>
<sequence length="359" mass="39557">MAGSSVHRHGRLLCRGAPLSFLDGEWVRQDSDVKSSPRYAHSDDPKLHLTSDGAAWRVTRGAGSGEVIAEAASTALHPGTVEVGSWKVFDRGKELPKSAELEMLCDGPNTEEQPFLMEELGRDFFLRVHLTRKVVWFVCPATGDIYHSAAKPGGEGGRSKPGKRYCHLCNKCFSANNFQSQHLVNLHPELVAKKPPKEKKEKKLAGLEKNMPSPADPERVKTLIHALLCPSDGPSDRPDYTAEVAALQGLIKRMEAHAAECQIGANVPGSKKKSCAQCTRWRQLQKLRDRFTRQLLQHGPGRPKQPEGEASSSSSPPKLLKRQVTMLLESAENAADLDLSRLPMLVDKELSAQSRRQQA</sequence>
<dbReference type="HOGENOM" id="CLU_772922_0_0_1"/>
<evidence type="ECO:0000256" key="1">
    <source>
        <dbReference type="SAM" id="MobiDB-lite"/>
    </source>
</evidence>
<dbReference type="Proteomes" id="UP000013827">
    <property type="component" value="Unassembled WGS sequence"/>
</dbReference>
<accession>A0A0D3ICY9</accession>
<dbReference type="AlphaFoldDB" id="A0A0D3ICY9"/>
<feature type="region of interest" description="Disordered" evidence="1">
    <location>
        <begin position="297"/>
        <end position="322"/>
    </location>
</feature>
<dbReference type="InterPro" id="IPR013087">
    <property type="entry name" value="Znf_C2H2_type"/>
</dbReference>
<protein>
    <recommendedName>
        <fullName evidence="2">C2H2-type domain-containing protein</fullName>
    </recommendedName>
</protein>
<reference evidence="3" key="2">
    <citation type="submission" date="2024-10" db="UniProtKB">
        <authorList>
            <consortium name="EnsemblProtists"/>
        </authorList>
    </citation>
    <scope>IDENTIFICATION</scope>
</reference>
<evidence type="ECO:0000313" key="4">
    <source>
        <dbReference type="Proteomes" id="UP000013827"/>
    </source>
</evidence>
<dbReference type="PROSITE" id="PS00028">
    <property type="entry name" value="ZINC_FINGER_C2H2_1"/>
    <property type="match status" value="1"/>
</dbReference>
<keyword evidence="4" id="KW-1185">Reference proteome</keyword>
<feature type="domain" description="C2H2-type" evidence="2">
    <location>
        <begin position="166"/>
        <end position="187"/>
    </location>
</feature>
<reference evidence="4" key="1">
    <citation type="journal article" date="2013" name="Nature">
        <title>Pan genome of the phytoplankton Emiliania underpins its global distribution.</title>
        <authorList>
            <person name="Read B.A."/>
            <person name="Kegel J."/>
            <person name="Klute M.J."/>
            <person name="Kuo A."/>
            <person name="Lefebvre S.C."/>
            <person name="Maumus F."/>
            <person name="Mayer C."/>
            <person name="Miller J."/>
            <person name="Monier A."/>
            <person name="Salamov A."/>
            <person name="Young J."/>
            <person name="Aguilar M."/>
            <person name="Claverie J.M."/>
            <person name="Frickenhaus S."/>
            <person name="Gonzalez K."/>
            <person name="Herman E.K."/>
            <person name="Lin Y.C."/>
            <person name="Napier J."/>
            <person name="Ogata H."/>
            <person name="Sarno A.F."/>
            <person name="Shmutz J."/>
            <person name="Schroeder D."/>
            <person name="de Vargas C."/>
            <person name="Verret F."/>
            <person name="von Dassow P."/>
            <person name="Valentin K."/>
            <person name="Van de Peer Y."/>
            <person name="Wheeler G."/>
            <person name="Dacks J.B."/>
            <person name="Delwiche C.F."/>
            <person name="Dyhrman S.T."/>
            <person name="Glockner G."/>
            <person name="John U."/>
            <person name="Richards T."/>
            <person name="Worden A.Z."/>
            <person name="Zhang X."/>
            <person name="Grigoriev I.V."/>
            <person name="Allen A.E."/>
            <person name="Bidle K."/>
            <person name="Borodovsky M."/>
            <person name="Bowler C."/>
            <person name="Brownlee C."/>
            <person name="Cock J.M."/>
            <person name="Elias M."/>
            <person name="Gladyshev V.N."/>
            <person name="Groth M."/>
            <person name="Guda C."/>
            <person name="Hadaegh A."/>
            <person name="Iglesias-Rodriguez M.D."/>
            <person name="Jenkins J."/>
            <person name="Jones B.M."/>
            <person name="Lawson T."/>
            <person name="Leese F."/>
            <person name="Lindquist E."/>
            <person name="Lobanov A."/>
            <person name="Lomsadze A."/>
            <person name="Malik S.B."/>
            <person name="Marsh M.E."/>
            <person name="Mackinder L."/>
            <person name="Mock T."/>
            <person name="Mueller-Roeber B."/>
            <person name="Pagarete A."/>
            <person name="Parker M."/>
            <person name="Probert I."/>
            <person name="Quesneville H."/>
            <person name="Raines C."/>
            <person name="Rensing S.A."/>
            <person name="Riano-Pachon D.M."/>
            <person name="Richier S."/>
            <person name="Rokitta S."/>
            <person name="Shiraiwa Y."/>
            <person name="Soanes D.M."/>
            <person name="van der Giezen M."/>
            <person name="Wahlund T.M."/>
            <person name="Williams B."/>
            <person name="Wilson W."/>
            <person name="Wolfe G."/>
            <person name="Wurch L.L."/>
        </authorList>
    </citation>
    <scope>NUCLEOTIDE SEQUENCE</scope>
</reference>
<dbReference type="GeneID" id="17255276"/>
<feature type="region of interest" description="Disordered" evidence="1">
    <location>
        <begin position="194"/>
        <end position="216"/>
    </location>
</feature>
<name>A0A0D3ICY9_EMIH1</name>
<dbReference type="PaxDb" id="2903-EOD09124"/>
<dbReference type="RefSeq" id="XP_005761553.1">
    <property type="nucleotide sequence ID" value="XM_005761496.1"/>
</dbReference>
<dbReference type="KEGG" id="ehx:EMIHUDRAFT_459926"/>
<evidence type="ECO:0000259" key="2">
    <source>
        <dbReference type="PROSITE" id="PS00028"/>
    </source>
</evidence>